<keyword evidence="3" id="KW-1185">Reference proteome</keyword>
<dbReference type="Proteomes" id="UP000093199">
    <property type="component" value="Unassembled WGS sequence"/>
</dbReference>
<evidence type="ECO:0000313" key="3">
    <source>
        <dbReference type="Proteomes" id="UP000093199"/>
    </source>
</evidence>
<accession>A0A1C0YE20</accession>
<dbReference type="OrthoDB" id="2451847at2"/>
<comment type="caution">
    <text evidence="2">The sequence shown here is derived from an EMBL/GenBank/DDBJ whole genome shotgun (WGS) entry which is preliminary data.</text>
</comment>
<organism evidence="2 3">
    <name type="scientific">Caryophanon tenue</name>
    <dbReference type="NCBI Taxonomy" id="33978"/>
    <lineage>
        <taxon>Bacteria</taxon>
        <taxon>Bacillati</taxon>
        <taxon>Bacillota</taxon>
        <taxon>Bacilli</taxon>
        <taxon>Bacillales</taxon>
        <taxon>Caryophanaceae</taxon>
        <taxon>Caryophanon</taxon>
    </lineage>
</organism>
<dbReference type="Pfam" id="PF23728">
    <property type="entry name" value="Tubby_C_like"/>
    <property type="match status" value="1"/>
</dbReference>
<protein>
    <recommendedName>
        <fullName evidence="1">Tubby C-terminal domain-containing protein</fullName>
    </recommendedName>
</protein>
<proteinExistence type="predicted"/>
<evidence type="ECO:0000313" key="2">
    <source>
        <dbReference type="EMBL" id="OCS85436.1"/>
    </source>
</evidence>
<dbReference type="AlphaFoldDB" id="A0A1C0YE20"/>
<sequence length="174" mass="20546">MTIYTYTESTNIDSTAPVPVVCEGQNVFTYNRVYSNKLKKILDAALDFRYFVQYDVHDLQGEQLFTIKKYARKRRIIYNARDKEMKFLISYDGQFVMIPELHIHREDGMKMELHKNIDDWSIFKDATTEYARWNSAFDEQTETFQMTLEVMQEHPVMTPAHYIGIAQMTLFIGG</sequence>
<reference evidence="2 3" key="1">
    <citation type="submission" date="2016-07" db="EMBL/GenBank/DDBJ databases">
        <title>Caryophanon tenue genome sequencing.</title>
        <authorList>
            <person name="Verma A."/>
            <person name="Pal Y."/>
            <person name="Krishnamurthi S."/>
        </authorList>
    </citation>
    <scope>NUCLEOTIDE SEQUENCE [LARGE SCALE GENOMIC DNA]</scope>
    <source>
        <strain evidence="2 3">DSM 14152</strain>
    </source>
</reference>
<dbReference type="RefSeq" id="WP_066545000.1">
    <property type="nucleotide sequence ID" value="NZ_MASJ01000014.1"/>
</dbReference>
<evidence type="ECO:0000259" key="1">
    <source>
        <dbReference type="Pfam" id="PF23728"/>
    </source>
</evidence>
<name>A0A1C0YE20_9BACL</name>
<feature type="domain" description="Tubby C-terminal" evidence="1">
    <location>
        <begin position="4"/>
        <end position="172"/>
    </location>
</feature>
<dbReference type="InterPro" id="IPR056944">
    <property type="entry name" value="Tubby_C-like"/>
</dbReference>
<dbReference type="EMBL" id="MASJ01000014">
    <property type="protein sequence ID" value="OCS85436.1"/>
    <property type="molecule type" value="Genomic_DNA"/>
</dbReference>
<gene>
    <name evidence="2" type="ORF">A6M13_13440</name>
</gene>
<dbReference type="STRING" id="33978.A6M13_13440"/>